<accession>A0A2U3QJH8</accession>
<dbReference type="InterPro" id="IPR053194">
    <property type="entry name" value="tRNA_methyltr_O"/>
</dbReference>
<proteinExistence type="predicted"/>
<dbReference type="Pfam" id="PF01258">
    <property type="entry name" value="zf-dskA_traR"/>
    <property type="match status" value="1"/>
</dbReference>
<dbReference type="GO" id="GO:0008270">
    <property type="term" value="F:zinc ion binding"/>
    <property type="evidence" value="ECO:0007669"/>
    <property type="project" value="UniProtKB-KW"/>
</dbReference>
<evidence type="ECO:0000259" key="5">
    <source>
        <dbReference type="Pfam" id="PF02663"/>
    </source>
</evidence>
<dbReference type="PIRSF" id="PIRSF006578">
    <property type="entry name" value="FwdE"/>
    <property type="match status" value="1"/>
</dbReference>
<name>A0A2U3QJH8_9BACT</name>
<dbReference type="PANTHER" id="PTHR39418:SF1">
    <property type="entry name" value="DEHYDROGENASE"/>
    <property type="match status" value="1"/>
</dbReference>
<keyword evidence="1" id="KW-0479">Metal-binding</keyword>
<protein>
    <recommendedName>
        <fullName evidence="8">Formylmethanofuran dehydrogenase</fullName>
    </recommendedName>
</protein>
<dbReference type="Gene3D" id="3.30.1330.130">
    <property type="match status" value="1"/>
</dbReference>
<dbReference type="Pfam" id="PF02663">
    <property type="entry name" value="FmdE"/>
    <property type="match status" value="1"/>
</dbReference>
<keyword evidence="2" id="KW-0863">Zinc-finger</keyword>
<evidence type="ECO:0000256" key="1">
    <source>
        <dbReference type="ARBA" id="ARBA00022723"/>
    </source>
</evidence>
<evidence type="ECO:0008006" key="8">
    <source>
        <dbReference type="Google" id="ProtNLM"/>
    </source>
</evidence>
<dbReference type="PANTHER" id="PTHR39418">
    <property type="entry name" value="DEHYDROGENASE-RELATED"/>
    <property type="match status" value="1"/>
</dbReference>
<dbReference type="SUPFAM" id="SSF143555">
    <property type="entry name" value="FwdE-like"/>
    <property type="match status" value="1"/>
</dbReference>
<dbReference type="InterPro" id="IPR026328">
    <property type="entry name" value="FmdE"/>
</dbReference>
<feature type="domain" description="Zinc finger DksA/TraR C4-type" evidence="4">
    <location>
        <begin position="160"/>
        <end position="190"/>
    </location>
</feature>
<dbReference type="OrthoDB" id="9804309at2"/>
<evidence type="ECO:0000313" key="7">
    <source>
        <dbReference type="Proteomes" id="UP000245125"/>
    </source>
</evidence>
<evidence type="ECO:0000259" key="4">
    <source>
        <dbReference type="Pfam" id="PF01258"/>
    </source>
</evidence>
<dbReference type="EMBL" id="OUUY01000106">
    <property type="protein sequence ID" value="SPQ01500.1"/>
    <property type="molecule type" value="Genomic_DNA"/>
</dbReference>
<keyword evidence="7" id="KW-1185">Reference proteome</keyword>
<dbReference type="InterPro" id="IPR003814">
    <property type="entry name" value="FmdEsu_dom"/>
</dbReference>
<gene>
    <name evidence="6" type="ORF">NBG4_580009</name>
</gene>
<reference evidence="7" key="1">
    <citation type="submission" date="2018-03" db="EMBL/GenBank/DDBJ databases">
        <authorList>
            <person name="Zecchin S."/>
        </authorList>
    </citation>
    <scope>NUCLEOTIDE SEQUENCE [LARGE SCALE GENOMIC DNA]</scope>
</reference>
<evidence type="ECO:0000256" key="3">
    <source>
        <dbReference type="ARBA" id="ARBA00022833"/>
    </source>
</evidence>
<evidence type="ECO:0000313" key="6">
    <source>
        <dbReference type="EMBL" id="SPQ01500.1"/>
    </source>
</evidence>
<feature type="domain" description="Formylmethanofuran dehydrogenase subunit E" evidence="5">
    <location>
        <begin position="10"/>
        <end position="144"/>
    </location>
</feature>
<sequence>MKNYDDVVEFHGHSCPGLALGYRVSLRALREFKKRSEDEELVAIVENNSCAVDAVQAMTGCTFGKGNLIFRDFGKQVYTFIVRPSGRGIRISVDWKRPPETEAEKTAWERYAGGDRSKKVIQIVHDRKAARVRHILDIDDRELMKVTKSEQKKLPPQAEIYQSIVCERCGEKVAEPKVRIKDGNLVCIPCMEGKR</sequence>
<dbReference type="InterPro" id="IPR000962">
    <property type="entry name" value="Znf_DskA_TraR"/>
</dbReference>
<evidence type="ECO:0000256" key="2">
    <source>
        <dbReference type="ARBA" id="ARBA00022771"/>
    </source>
</evidence>
<organism evidence="6 7">
    <name type="scientific">Candidatus Sulfobium mesophilum</name>
    <dbReference type="NCBI Taxonomy" id="2016548"/>
    <lineage>
        <taxon>Bacteria</taxon>
        <taxon>Pseudomonadati</taxon>
        <taxon>Nitrospirota</taxon>
        <taxon>Nitrospiria</taxon>
        <taxon>Nitrospirales</taxon>
        <taxon>Nitrospiraceae</taxon>
        <taxon>Candidatus Sulfobium</taxon>
    </lineage>
</organism>
<dbReference type="AlphaFoldDB" id="A0A2U3QJH8"/>
<dbReference type="Proteomes" id="UP000245125">
    <property type="component" value="Unassembled WGS sequence"/>
</dbReference>
<keyword evidence="3" id="KW-0862">Zinc</keyword>